<evidence type="ECO:0000313" key="5">
    <source>
        <dbReference type="EMBL" id="ALD66475.1"/>
    </source>
</evidence>
<evidence type="ECO:0000256" key="3">
    <source>
        <dbReference type="ARBA" id="ARBA00023295"/>
    </source>
</evidence>
<evidence type="ECO:0000256" key="2">
    <source>
        <dbReference type="ARBA" id="ARBA00022801"/>
    </source>
</evidence>
<evidence type="ECO:0000256" key="1">
    <source>
        <dbReference type="ARBA" id="ARBA00010838"/>
    </source>
</evidence>
<keyword evidence="2" id="KW-0378">Hydrolase</keyword>
<dbReference type="KEGG" id="scj:SCANT_v1c05690"/>
<dbReference type="PROSITE" id="PS00653">
    <property type="entry name" value="GLYCOSYL_HYDROL_F1_2"/>
    <property type="match status" value="1"/>
</dbReference>
<dbReference type="InterPro" id="IPR033132">
    <property type="entry name" value="GH_1_N_CS"/>
</dbReference>
<reference evidence="5 6" key="1">
    <citation type="journal article" date="2015" name="Genome Announc.">
        <title>Complete Genome Sequence of Spiroplasma cantharicola CC-1T (DSM 21588), a Bacterium Isolated from Soldier Beetle (Cantharis carolinus).</title>
        <authorList>
            <person name="Lo W.S."/>
            <person name="Liu P.Y."/>
            <person name="Kuo C.H."/>
        </authorList>
    </citation>
    <scope>NUCLEOTIDE SEQUENCE [LARGE SCALE GENOMIC DNA]</scope>
    <source>
        <strain evidence="5 6">CC-1</strain>
    </source>
</reference>
<dbReference type="EMBL" id="CP012622">
    <property type="protein sequence ID" value="ALD66475.1"/>
    <property type="molecule type" value="Genomic_DNA"/>
</dbReference>
<sequence length="467" mass="54383">MNKFPKNFLWGASSSAYQFEGAINQGGKVPSIMDKFDERKNYPKGITGFKVATDHYNHWKEDVALMAEMGFKSYRFSISWPRIIKNIKGDVNPEGIKFYNDLIDELIKYNIEPVVTIFHFDTPTFIEEIGGLDSNQFSNIFELYAKVLFENYGSKVKYWLTINELNMFAFVGQVIGVISEKSKASKWQIMHNLNVAQAKVIRLCKKMLPNVKIGPAPNISSVYANSNKPEDHLAKLNFDQIRNWIFLDIVCRGEYGTWFKNFLKKIKEEIIITKEEEEILKDSKPDFIAFNYYSTMTVEYVSAQDIKKTLDNKIDQHSGLVIPGVGKTVKNKNLPKTDYGWEIDYVGFRNTLREVYDRYQLPIMITENGIGAKEVLTKDEKIHDNYRIEYYQKHIKAMSEAISDGVEMIGYMPWSAIDLVSTHEGVSKRYGFVYVNRDEFDEKDMKRIRKDSFFWYKELIERNGENI</sequence>
<dbReference type="PANTHER" id="PTHR10353:SF136">
    <property type="entry name" value="ARYL-PHOSPHO-BETA-D-GLUCOSIDASE BGLC"/>
    <property type="match status" value="1"/>
</dbReference>
<dbReference type="Pfam" id="PF00232">
    <property type="entry name" value="Glyco_hydro_1"/>
    <property type="match status" value="1"/>
</dbReference>
<keyword evidence="6" id="KW-1185">Reference proteome</keyword>
<gene>
    <name evidence="5" type="primary">bglA</name>
    <name evidence="5" type="ORF">SCANT_v1c05690</name>
</gene>
<proteinExistence type="inferred from homology"/>
<dbReference type="SUPFAM" id="SSF51445">
    <property type="entry name" value="(Trans)glycosidases"/>
    <property type="match status" value="1"/>
</dbReference>
<dbReference type="InterPro" id="IPR001360">
    <property type="entry name" value="Glyco_hydro_1"/>
</dbReference>
<dbReference type="AlphaFoldDB" id="A0A0M4K1I9"/>
<protein>
    <submittedName>
        <fullName evidence="5">6-phospho-beta-glucosidase</fullName>
    </submittedName>
</protein>
<dbReference type="GO" id="GO:0005829">
    <property type="term" value="C:cytosol"/>
    <property type="evidence" value="ECO:0007669"/>
    <property type="project" value="TreeGrafter"/>
</dbReference>
<dbReference type="GO" id="GO:0016052">
    <property type="term" value="P:carbohydrate catabolic process"/>
    <property type="evidence" value="ECO:0007669"/>
    <property type="project" value="TreeGrafter"/>
</dbReference>
<comment type="similarity">
    <text evidence="1 4">Belongs to the glycosyl hydrolase 1 family.</text>
</comment>
<dbReference type="GO" id="GO:0008422">
    <property type="term" value="F:beta-glucosidase activity"/>
    <property type="evidence" value="ECO:0007669"/>
    <property type="project" value="TreeGrafter"/>
</dbReference>
<dbReference type="FunFam" id="3.20.20.80:FF:000004">
    <property type="entry name" value="Beta-glucosidase 6-phospho-beta-glucosidase"/>
    <property type="match status" value="1"/>
</dbReference>
<evidence type="ECO:0000256" key="4">
    <source>
        <dbReference type="RuleBase" id="RU003690"/>
    </source>
</evidence>
<dbReference type="PATRIC" id="fig|362837.3.peg.582"/>
<dbReference type="Gene3D" id="3.20.20.80">
    <property type="entry name" value="Glycosidases"/>
    <property type="match status" value="1"/>
</dbReference>
<name>A0A0M4K1I9_9MOLU</name>
<dbReference type="RefSeq" id="WP_053946233.1">
    <property type="nucleotide sequence ID" value="NZ_CP012622.1"/>
</dbReference>
<evidence type="ECO:0000313" key="6">
    <source>
        <dbReference type="Proteomes" id="UP000063919"/>
    </source>
</evidence>
<keyword evidence="3" id="KW-0326">Glycosidase</keyword>
<accession>A0A0M4K1I9</accession>
<dbReference type="PRINTS" id="PR00131">
    <property type="entry name" value="GLHYDRLASE1"/>
</dbReference>
<dbReference type="PANTHER" id="PTHR10353">
    <property type="entry name" value="GLYCOSYL HYDROLASE"/>
    <property type="match status" value="1"/>
</dbReference>
<dbReference type="InterPro" id="IPR017853">
    <property type="entry name" value="GH"/>
</dbReference>
<dbReference type="OrthoDB" id="391810at2"/>
<dbReference type="STRING" id="362837.SCANT_v1c05690"/>
<dbReference type="Proteomes" id="UP000063919">
    <property type="component" value="Chromosome"/>
</dbReference>
<organism evidence="5 6">
    <name type="scientific">Spiroplasma cantharicola</name>
    <dbReference type="NCBI Taxonomy" id="362837"/>
    <lineage>
        <taxon>Bacteria</taxon>
        <taxon>Bacillati</taxon>
        <taxon>Mycoplasmatota</taxon>
        <taxon>Mollicutes</taxon>
        <taxon>Entomoplasmatales</taxon>
        <taxon>Spiroplasmataceae</taxon>
        <taxon>Spiroplasma</taxon>
    </lineage>
</organism>